<reference evidence="8" key="2">
    <citation type="submission" date="2015-02" db="UniProtKB">
        <authorList>
            <consortium name="EnsemblMetazoa"/>
        </authorList>
    </citation>
    <scope>IDENTIFICATION</scope>
</reference>
<evidence type="ECO:0000256" key="5">
    <source>
        <dbReference type="ARBA" id="ARBA00022989"/>
    </source>
</evidence>
<evidence type="ECO:0000256" key="2">
    <source>
        <dbReference type="ARBA" id="ARBA00006772"/>
    </source>
</evidence>
<keyword evidence="3" id="KW-0813">Transport</keyword>
<evidence type="ECO:0000256" key="6">
    <source>
        <dbReference type="ARBA" id="ARBA00023136"/>
    </source>
</evidence>
<dbReference type="Proteomes" id="UP000014500">
    <property type="component" value="Unassembled WGS sequence"/>
</dbReference>
<feature type="transmembrane region" description="Helical" evidence="7">
    <location>
        <begin position="1002"/>
        <end position="1020"/>
    </location>
</feature>
<reference evidence="9" key="1">
    <citation type="submission" date="2011-05" db="EMBL/GenBank/DDBJ databases">
        <authorList>
            <person name="Richards S.R."/>
            <person name="Qu J."/>
            <person name="Jiang H."/>
            <person name="Jhangiani S.N."/>
            <person name="Agravi P."/>
            <person name="Goodspeed R."/>
            <person name="Gross S."/>
            <person name="Mandapat C."/>
            <person name="Jackson L."/>
            <person name="Mathew T."/>
            <person name="Pu L."/>
            <person name="Thornton R."/>
            <person name="Saada N."/>
            <person name="Wilczek-Boney K.B."/>
            <person name="Lee S."/>
            <person name="Kovar C."/>
            <person name="Wu Y."/>
            <person name="Scherer S.E."/>
            <person name="Worley K.C."/>
            <person name="Muzny D.M."/>
            <person name="Gibbs R."/>
        </authorList>
    </citation>
    <scope>NUCLEOTIDE SEQUENCE</scope>
    <source>
        <strain evidence="9">Brora</strain>
    </source>
</reference>
<feature type="transmembrane region" description="Helical" evidence="7">
    <location>
        <begin position="6"/>
        <end position="26"/>
    </location>
</feature>
<feature type="transmembrane region" description="Helical" evidence="7">
    <location>
        <begin position="633"/>
        <end position="650"/>
    </location>
</feature>
<dbReference type="PhylomeDB" id="T1J6D4"/>
<protein>
    <recommendedName>
        <fullName evidence="10">Citrate transporter-like domain-containing protein</fullName>
    </recommendedName>
</protein>
<dbReference type="EMBL" id="JH431878">
    <property type="status" value="NOT_ANNOTATED_CDS"/>
    <property type="molecule type" value="Genomic_DNA"/>
</dbReference>
<feature type="transmembrane region" description="Helical" evidence="7">
    <location>
        <begin position="574"/>
        <end position="593"/>
    </location>
</feature>
<feature type="transmembrane region" description="Helical" evidence="7">
    <location>
        <begin position="776"/>
        <end position="804"/>
    </location>
</feature>
<feature type="transmembrane region" description="Helical" evidence="7">
    <location>
        <begin position="920"/>
        <end position="940"/>
    </location>
</feature>
<dbReference type="InterPro" id="IPR001898">
    <property type="entry name" value="SLC13A/DASS"/>
</dbReference>
<proteinExistence type="inferred from homology"/>
<dbReference type="OMA" id="AYCILLM"/>
<feature type="transmembrane region" description="Helical" evidence="7">
    <location>
        <begin position="1040"/>
        <end position="1058"/>
    </location>
</feature>
<comment type="subcellular location">
    <subcellularLocation>
        <location evidence="1">Membrane</location>
        <topology evidence="1">Multi-pass membrane protein</topology>
    </subcellularLocation>
</comment>
<dbReference type="eggNOG" id="KOG1281">
    <property type="taxonomic scope" value="Eukaryota"/>
</dbReference>
<organism evidence="8 9">
    <name type="scientific">Strigamia maritima</name>
    <name type="common">European centipede</name>
    <name type="synonym">Geophilus maritimus</name>
    <dbReference type="NCBI Taxonomy" id="126957"/>
    <lineage>
        <taxon>Eukaryota</taxon>
        <taxon>Metazoa</taxon>
        <taxon>Ecdysozoa</taxon>
        <taxon>Arthropoda</taxon>
        <taxon>Myriapoda</taxon>
        <taxon>Chilopoda</taxon>
        <taxon>Pleurostigmophora</taxon>
        <taxon>Geophilomorpha</taxon>
        <taxon>Linotaeniidae</taxon>
        <taxon>Strigamia</taxon>
    </lineage>
</organism>
<dbReference type="GO" id="GO:0015137">
    <property type="term" value="F:citrate transmembrane transporter activity"/>
    <property type="evidence" value="ECO:0007669"/>
    <property type="project" value="TreeGrafter"/>
</dbReference>
<dbReference type="STRING" id="126957.T1J6D4"/>
<keyword evidence="5 7" id="KW-1133">Transmembrane helix</keyword>
<keyword evidence="9" id="KW-1185">Reference proteome</keyword>
<dbReference type="PANTHER" id="PTHR10283">
    <property type="entry name" value="SOLUTE CARRIER FAMILY 13 MEMBER"/>
    <property type="match status" value="1"/>
</dbReference>
<feature type="transmembrane region" description="Helical" evidence="7">
    <location>
        <begin position="439"/>
        <end position="472"/>
    </location>
</feature>
<feature type="transmembrane region" description="Helical" evidence="7">
    <location>
        <begin position="120"/>
        <end position="136"/>
    </location>
</feature>
<feature type="transmembrane region" description="Helical" evidence="7">
    <location>
        <begin position="522"/>
        <end position="541"/>
    </location>
</feature>
<dbReference type="EnsemblMetazoa" id="SMAR009203-RA">
    <property type="protein sequence ID" value="SMAR009203-PA"/>
    <property type="gene ID" value="SMAR009203"/>
</dbReference>
<feature type="transmembrane region" description="Helical" evidence="7">
    <location>
        <begin position="484"/>
        <end position="502"/>
    </location>
</feature>
<dbReference type="PANTHER" id="PTHR10283:SF82">
    <property type="entry name" value="SOLUTE CARRIER FAMILY 13 MEMBER 2"/>
    <property type="match status" value="1"/>
</dbReference>
<dbReference type="AlphaFoldDB" id="T1J6D4"/>
<feature type="transmembrane region" description="Helical" evidence="7">
    <location>
        <begin position="873"/>
        <end position="895"/>
    </location>
</feature>
<keyword evidence="6 7" id="KW-0472">Membrane</keyword>
<feature type="transmembrane region" description="Helical" evidence="7">
    <location>
        <begin position="38"/>
        <end position="66"/>
    </location>
</feature>
<dbReference type="CDD" id="cd01115">
    <property type="entry name" value="SLC13_permease"/>
    <property type="match status" value="1"/>
</dbReference>
<dbReference type="InterPro" id="IPR031312">
    <property type="entry name" value="Na/sul_symport_CS"/>
</dbReference>
<dbReference type="HOGENOM" id="CLU_285030_0_0_1"/>
<evidence type="ECO:0000256" key="1">
    <source>
        <dbReference type="ARBA" id="ARBA00004141"/>
    </source>
</evidence>
<comment type="similarity">
    <text evidence="2">Belongs to the SLC13A/DASS transporter (TC 2.A.47) family. NADC subfamily.</text>
</comment>
<feature type="transmembrane region" description="Helical" evidence="7">
    <location>
        <begin position="834"/>
        <end position="853"/>
    </location>
</feature>
<evidence type="ECO:0000256" key="3">
    <source>
        <dbReference type="ARBA" id="ARBA00022448"/>
    </source>
</evidence>
<feature type="transmembrane region" description="Helical" evidence="7">
    <location>
        <begin position="735"/>
        <end position="756"/>
    </location>
</feature>
<name>T1J6D4_STRMM</name>
<feature type="transmembrane region" description="Helical" evidence="7">
    <location>
        <begin position="402"/>
        <end position="419"/>
    </location>
</feature>
<evidence type="ECO:0000313" key="9">
    <source>
        <dbReference type="Proteomes" id="UP000014500"/>
    </source>
</evidence>
<dbReference type="GO" id="GO:0005886">
    <property type="term" value="C:plasma membrane"/>
    <property type="evidence" value="ECO:0007669"/>
    <property type="project" value="TreeGrafter"/>
</dbReference>
<feature type="transmembrane region" description="Helical" evidence="7">
    <location>
        <begin position="271"/>
        <end position="293"/>
    </location>
</feature>
<dbReference type="Pfam" id="PF00939">
    <property type="entry name" value="Na_sulph_symp"/>
    <property type="match status" value="2"/>
</dbReference>
<feature type="transmembrane region" description="Helical" evidence="7">
    <location>
        <begin position="325"/>
        <end position="345"/>
    </location>
</feature>
<feature type="transmembrane region" description="Helical" evidence="7">
    <location>
        <begin position="960"/>
        <end position="990"/>
    </location>
</feature>
<dbReference type="GO" id="GO:0015141">
    <property type="term" value="F:succinate transmembrane transporter activity"/>
    <property type="evidence" value="ECO:0007669"/>
    <property type="project" value="TreeGrafter"/>
</dbReference>
<dbReference type="PROSITE" id="PS01271">
    <property type="entry name" value="NA_SULFATE"/>
    <property type="match status" value="2"/>
</dbReference>
<evidence type="ECO:0000313" key="8">
    <source>
        <dbReference type="EnsemblMetazoa" id="SMAR009203-PA"/>
    </source>
</evidence>
<evidence type="ECO:0000256" key="4">
    <source>
        <dbReference type="ARBA" id="ARBA00022692"/>
    </source>
</evidence>
<accession>T1J6D4</accession>
<feature type="transmembrane region" description="Helical" evidence="7">
    <location>
        <begin position="600"/>
        <end position="621"/>
    </location>
</feature>
<evidence type="ECO:0000256" key="7">
    <source>
        <dbReference type="SAM" id="Phobius"/>
    </source>
</evidence>
<feature type="transmembrane region" description="Helical" evidence="7">
    <location>
        <begin position="86"/>
        <end position="108"/>
    </location>
</feature>
<keyword evidence="4 7" id="KW-0812">Transmembrane</keyword>
<sequence length="1088" mass="120176">MLKNVVGHWRELIIILSPLILLPLLLPTTDQVQKCAYCVFLIGIYWMTEALPLSVTALLPVVLFPVFGVLSTNEVCVTYLKETNMLFLGGLMVAVAVEESGLHLRMALRVLLFVGTSPRWIMLGFMLTTAVLSMWINNTATTAMMVPIIEAVMKQLEIGAQEASTEISPKNGIDKNLQDLHMSQSSISSENTVDIELSEIEINDVTTKKQQTSKPPNFNRLRTGLLLATAYASNIGGTGALNGTAPNLVLKGVVEQVFGDRTGLNFATFTLFNFPTMLLCIFSAWIWLQFLFVRPRCSKRTKKDVDRDAVVERVIRQKYEQLDRITFHEFEVSILFLILVVLWMFRDPKFIDGWQVYFPDKKVQDSSVVMAVVAILFIKVPSNGYAKEWKSPLTWRSIHEKLPWNVIILIGGGFALAEASTTSGLSKRIGEYLIIFKTLSPMVVVLILCVLIMAVTTVASNTATATIFLPVLADMSKVLHIHPLYTMLPATAACSYAFMLPIATPPNAIVFACGRMKNSDMFFPGLVMSLVCVVVITLMINTLGEAKCAYAVIVVAIYWMAEVVPLAVTSFMPIVLLPLLGVLGTSRVCINYMKESNMMCLGGLAAAIAVEYCNLHNRIALRVLLLVGTSPRWLMLGFMVTTMFLSMWINNTATTAMMVPIVEAVLTELFSKEKEESDNGEVNMALLNSDVTDLADADNVVVNGLEDDLEARVISPEPELETNLSKEKVRLRKGILLAVAYAANLGGTGTLTGTNPNLVLKENLDILYGGKSGLNYATWLLFSCPAMIICIILAWLWLQFLFIGCSCTSRSNQKAKAVRQLIEKKYEELGPMSFHEFEVLSLFIALVLLWVFRDPGFIPGWASWFPGVDIKDSTAAMAIVFLLFCLPQTPDFFFMRSPVDRRPFKPGPAAMDWKYLQEKMPWGVLLLMGAGFALADASKVSGLSHWMGKQLMYFKVMDPIIIVAVTSAMTAVLTQVASNTATATILLPVLAEMAEGIGVNPLYLMLPAVSACSYAFVLPIATPPNAVVFESGQMTNADMFKPGIVMNIICLLVMLFNIETVGKALFNLNEFPDWAITPEFNYTTSDIP</sequence>
<evidence type="ECO:0008006" key="10">
    <source>
        <dbReference type="Google" id="ProtNLM"/>
    </source>
</evidence>